<comment type="caution">
    <text evidence="2">The sequence shown here is derived from an EMBL/GenBank/DDBJ whole genome shotgun (WGS) entry which is preliminary data.</text>
</comment>
<reference evidence="2 3" key="1">
    <citation type="submission" date="2017-11" db="EMBL/GenBank/DDBJ databases">
        <title>De-novo sequencing of pomegranate (Punica granatum L.) genome.</title>
        <authorList>
            <person name="Akparov Z."/>
            <person name="Amiraslanov A."/>
            <person name="Hajiyeva S."/>
            <person name="Abbasov M."/>
            <person name="Kaur K."/>
            <person name="Hamwieh A."/>
            <person name="Solovyev V."/>
            <person name="Salamov A."/>
            <person name="Braich B."/>
            <person name="Kosarev P."/>
            <person name="Mahmoud A."/>
            <person name="Hajiyev E."/>
            <person name="Babayeva S."/>
            <person name="Izzatullayeva V."/>
            <person name="Mammadov A."/>
            <person name="Mammadov A."/>
            <person name="Sharifova S."/>
            <person name="Ojaghi J."/>
            <person name="Eynullazada K."/>
            <person name="Bayramov B."/>
            <person name="Abdulazimova A."/>
            <person name="Shahmuradov I."/>
        </authorList>
    </citation>
    <scope>NUCLEOTIDE SEQUENCE [LARGE SCALE GENOMIC DNA]</scope>
    <source>
        <strain evidence="3">cv. AG2017</strain>
        <tissue evidence="2">Leaf</tissue>
    </source>
</reference>
<keyword evidence="3" id="KW-1185">Reference proteome</keyword>
<accession>A0A2I0IIQ6</accession>
<evidence type="ECO:0000256" key="1">
    <source>
        <dbReference type="SAM" id="SignalP"/>
    </source>
</evidence>
<organism evidence="2 3">
    <name type="scientific">Punica granatum</name>
    <name type="common">Pomegranate</name>
    <dbReference type="NCBI Taxonomy" id="22663"/>
    <lineage>
        <taxon>Eukaryota</taxon>
        <taxon>Viridiplantae</taxon>
        <taxon>Streptophyta</taxon>
        <taxon>Embryophyta</taxon>
        <taxon>Tracheophyta</taxon>
        <taxon>Spermatophyta</taxon>
        <taxon>Magnoliopsida</taxon>
        <taxon>eudicotyledons</taxon>
        <taxon>Gunneridae</taxon>
        <taxon>Pentapetalae</taxon>
        <taxon>rosids</taxon>
        <taxon>malvids</taxon>
        <taxon>Myrtales</taxon>
        <taxon>Lythraceae</taxon>
        <taxon>Punica</taxon>
    </lineage>
</organism>
<name>A0A2I0IIQ6_PUNGR</name>
<dbReference type="AlphaFoldDB" id="A0A2I0IIQ6"/>
<evidence type="ECO:0000313" key="2">
    <source>
        <dbReference type="EMBL" id="PKI43206.1"/>
    </source>
</evidence>
<gene>
    <name evidence="2" type="ORF">CRG98_036403</name>
</gene>
<feature type="chain" id="PRO_5014141636" evidence="1">
    <location>
        <begin position="38"/>
        <end position="199"/>
    </location>
</feature>
<feature type="signal peptide" evidence="1">
    <location>
        <begin position="1"/>
        <end position="37"/>
    </location>
</feature>
<sequence length="199" mass="21440">MAKGCLFGARPGFQQFLALAAAALVLLLLSMPVPGAAEQQRSSTIMGNTSLCSGMDVDGEDGSCALAIAQAQPELEGFEMAADLGMGVLRRSLAGTLDIGKVTIRTPIPNKAACDRVKNGNRYSWDHNSRVCVCGDTPILICKSFDYPSSLIYSSNNCTRERHHRKKRAVASQSSGRIIYDCELKVYAHPMPRSSPSSR</sequence>
<protein>
    <submittedName>
        <fullName evidence="2">Uncharacterized protein</fullName>
    </submittedName>
</protein>
<proteinExistence type="predicted"/>
<keyword evidence="1" id="KW-0732">Signal</keyword>
<evidence type="ECO:0000313" key="3">
    <source>
        <dbReference type="Proteomes" id="UP000233551"/>
    </source>
</evidence>
<dbReference type="Proteomes" id="UP000233551">
    <property type="component" value="Unassembled WGS sequence"/>
</dbReference>
<dbReference type="EMBL" id="PGOL01003077">
    <property type="protein sequence ID" value="PKI43206.1"/>
    <property type="molecule type" value="Genomic_DNA"/>
</dbReference>